<dbReference type="SUPFAM" id="SSF57302">
    <property type="entry name" value="Snake toxin-like"/>
    <property type="match status" value="1"/>
</dbReference>
<feature type="chain" id="PRO_5020362910" description="UPAR/Ly6 domain-containing protein" evidence="1">
    <location>
        <begin position="20"/>
        <end position="92"/>
    </location>
</feature>
<keyword evidence="3" id="KW-1185">Reference proteome</keyword>
<comment type="caution">
    <text evidence="2">The sequence shown here is derived from an EMBL/GenBank/DDBJ whole genome shotgun (WGS) entry which is preliminary data.</text>
</comment>
<dbReference type="EMBL" id="AZBU02000002">
    <property type="protein sequence ID" value="TKR95787.1"/>
    <property type="molecule type" value="Genomic_DNA"/>
</dbReference>
<feature type="signal peptide" evidence="1">
    <location>
        <begin position="1"/>
        <end position="19"/>
    </location>
</feature>
<evidence type="ECO:0000313" key="2">
    <source>
        <dbReference type="EMBL" id="TKR95787.1"/>
    </source>
</evidence>
<proteinExistence type="predicted"/>
<protein>
    <recommendedName>
        <fullName evidence="4">UPAR/Ly6 domain-containing protein</fullName>
    </recommendedName>
</protein>
<keyword evidence="1" id="KW-0732">Signal</keyword>
<sequence length="92" mass="10155">MATLPSLFLLLLLATSTAALKCYYSTISWDHGVFNCPPGQDWCISMYRNGSFTYRSCNHNLCISSPNTCTTNQNNLSICCCQTDLCNGITPD</sequence>
<organism evidence="2 3">
    <name type="scientific">Steinernema carpocapsae</name>
    <name type="common">Entomopathogenic nematode</name>
    <dbReference type="NCBI Taxonomy" id="34508"/>
    <lineage>
        <taxon>Eukaryota</taxon>
        <taxon>Metazoa</taxon>
        <taxon>Ecdysozoa</taxon>
        <taxon>Nematoda</taxon>
        <taxon>Chromadorea</taxon>
        <taxon>Rhabditida</taxon>
        <taxon>Tylenchina</taxon>
        <taxon>Panagrolaimomorpha</taxon>
        <taxon>Strongyloidoidea</taxon>
        <taxon>Steinernematidae</taxon>
        <taxon>Steinernema</taxon>
    </lineage>
</organism>
<gene>
    <name evidence="2" type="ORF">L596_009911</name>
</gene>
<dbReference type="InterPro" id="IPR045860">
    <property type="entry name" value="Snake_toxin-like_sf"/>
</dbReference>
<evidence type="ECO:0000256" key="1">
    <source>
        <dbReference type="SAM" id="SignalP"/>
    </source>
</evidence>
<evidence type="ECO:0000313" key="3">
    <source>
        <dbReference type="Proteomes" id="UP000298663"/>
    </source>
</evidence>
<evidence type="ECO:0008006" key="4">
    <source>
        <dbReference type="Google" id="ProtNLM"/>
    </source>
</evidence>
<name>A0A4U5PGP9_STECR</name>
<reference evidence="2 3" key="2">
    <citation type="journal article" date="2019" name="G3 (Bethesda)">
        <title>Hybrid Assembly of the Genome of the Entomopathogenic Nematode Steinernema carpocapsae Identifies the X-Chromosome.</title>
        <authorList>
            <person name="Serra L."/>
            <person name="Macchietto M."/>
            <person name="Macias-Munoz A."/>
            <person name="McGill C.J."/>
            <person name="Rodriguez I.M."/>
            <person name="Rodriguez B."/>
            <person name="Murad R."/>
            <person name="Mortazavi A."/>
        </authorList>
    </citation>
    <scope>NUCLEOTIDE SEQUENCE [LARGE SCALE GENOMIC DNA]</scope>
    <source>
        <strain evidence="2 3">ALL</strain>
    </source>
</reference>
<accession>A0A4U5PGP9</accession>
<dbReference type="Proteomes" id="UP000298663">
    <property type="component" value="Unassembled WGS sequence"/>
</dbReference>
<dbReference type="Gene3D" id="2.10.60.10">
    <property type="entry name" value="CD59"/>
    <property type="match status" value="1"/>
</dbReference>
<reference evidence="2 3" key="1">
    <citation type="journal article" date="2015" name="Genome Biol.">
        <title>Comparative genomics of Steinernema reveals deeply conserved gene regulatory networks.</title>
        <authorList>
            <person name="Dillman A.R."/>
            <person name="Macchietto M."/>
            <person name="Porter C.F."/>
            <person name="Rogers A."/>
            <person name="Williams B."/>
            <person name="Antoshechkin I."/>
            <person name="Lee M.M."/>
            <person name="Goodwin Z."/>
            <person name="Lu X."/>
            <person name="Lewis E.E."/>
            <person name="Goodrich-Blair H."/>
            <person name="Stock S.P."/>
            <person name="Adams B.J."/>
            <person name="Sternberg P.W."/>
            <person name="Mortazavi A."/>
        </authorList>
    </citation>
    <scope>NUCLEOTIDE SEQUENCE [LARGE SCALE GENOMIC DNA]</scope>
    <source>
        <strain evidence="2 3">ALL</strain>
    </source>
</reference>
<dbReference type="AlphaFoldDB" id="A0A4U5PGP9"/>